<accession>X6M163</accession>
<protein>
    <submittedName>
        <fullName evidence="2">Uncharacterized protein</fullName>
    </submittedName>
</protein>
<feature type="compositionally biased region" description="Basic and acidic residues" evidence="1">
    <location>
        <begin position="95"/>
        <end position="109"/>
    </location>
</feature>
<sequence length="205" mass="23959">MKDDLPKLYQSDAMFDNWKVCCSHKSNTLCSGSYDNSMVVVDWSSDDVVQLQQCFLDRRYIGVSPYETRNKKNQREKLKQQKLEQRMQRIKKDKKTTDKNKDKEDEKNKKLNTTDSNERKVVDDLDASSLASGFVNVDVQKDTDLHNDKENETKEDDTTPLWLKQSLCRSRRPFKNTAISHVLWHPNKEVIASVSGTALYLFRKF</sequence>
<dbReference type="Proteomes" id="UP000023152">
    <property type="component" value="Unassembled WGS sequence"/>
</dbReference>
<evidence type="ECO:0000313" key="2">
    <source>
        <dbReference type="EMBL" id="ETO07162.1"/>
    </source>
</evidence>
<gene>
    <name evidence="2" type="ORF">RFI_30231</name>
</gene>
<evidence type="ECO:0000256" key="1">
    <source>
        <dbReference type="SAM" id="MobiDB-lite"/>
    </source>
</evidence>
<dbReference type="EMBL" id="ASPP01026433">
    <property type="protein sequence ID" value="ETO07162.1"/>
    <property type="molecule type" value="Genomic_DNA"/>
</dbReference>
<dbReference type="SUPFAM" id="SSF50978">
    <property type="entry name" value="WD40 repeat-like"/>
    <property type="match status" value="1"/>
</dbReference>
<reference evidence="2 3" key="1">
    <citation type="journal article" date="2013" name="Curr. Biol.">
        <title>The Genome of the Foraminiferan Reticulomyxa filosa.</title>
        <authorList>
            <person name="Glockner G."/>
            <person name="Hulsmann N."/>
            <person name="Schleicher M."/>
            <person name="Noegel A.A."/>
            <person name="Eichinger L."/>
            <person name="Gallinger C."/>
            <person name="Pawlowski J."/>
            <person name="Sierra R."/>
            <person name="Euteneuer U."/>
            <person name="Pillet L."/>
            <person name="Moustafa A."/>
            <person name="Platzer M."/>
            <person name="Groth M."/>
            <person name="Szafranski K."/>
            <person name="Schliwa M."/>
        </authorList>
    </citation>
    <scope>NUCLEOTIDE SEQUENCE [LARGE SCALE GENOMIC DNA]</scope>
</reference>
<organism evidence="2 3">
    <name type="scientific">Reticulomyxa filosa</name>
    <dbReference type="NCBI Taxonomy" id="46433"/>
    <lineage>
        <taxon>Eukaryota</taxon>
        <taxon>Sar</taxon>
        <taxon>Rhizaria</taxon>
        <taxon>Retaria</taxon>
        <taxon>Foraminifera</taxon>
        <taxon>Monothalamids</taxon>
        <taxon>Reticulomyxidae</taxon>
        <taxon>Reticulomyxa</taxon>
    </lineage>
</organism>
<feature type="compositionally biased region" description="Basic and acidic residues" evidence="1">
    <location>
        <begin position="68"/>
        <end position="87"/>
    </location>
</feature>
<keyword evidence="3" id="KW-1185">Reference proteome</keyword>
<feature type="region of interest" description="Disordered" evidence="1">
    <location>
        <begin position="67"/>
        <end position="118"/>
    </location>
</feature>
<dbReference type="AlphaFoldDB" id="X6M163"/>
<dbReference type="InterPro" id="IPR036322">
    <property type="entry name" value="WD40_repeat_dom_sf"/>
</dbReference>
<evidence type="ECO:0000313" key="3">
    <source>
        <dbReference type="Proteomes" id="UP000023152"/>
    </source>
</evidence>
<comment type="caution">
    <text evidence="2">The sequence shown here is derived from an EMBL/GenBank/DDBJ whole genome shotgun (WGS) entry which is preliminary data.</text>
</comment>
<name>X6M163_RETFI</name>
<proteinExistence type="predicted"/>